<dbReference type="Proteomes" id="UP000515703">
    <property type="component" value="Chromosome"/>
</dbReference>
<keyword evidence="4" id="KW-1185">Reference proteome</keyword>
<evidence type="ECO:0000256" key="1">
    <source>
        <dbReference type="ARBA" id="ARBA00006226"/>
    </source>
</evidence>
<dbReference type="Gene3D" id="3.30.2310.20">
    <property type="entry name" value="RelE-like"/>
    <property type="match status" value="1"/>
</dbReference>
<dbReference type="KEGG" id="acht:bsdcttw_14500"/>
<evidence type="ECO:0000313" key="3">
    <source>
        <dbReference type="EMBL" id="BCJ98409.1"/>
    </source>
</evidence>
<dbReference type="AlphaFoldDB" id="A0A7I8DIZ9"/>
<keyword evidence="2" id="KW-1277">Toxin-antitoxin system</keyword>
<organism evidence="3 4">
    <name type="scientific">Anaerocolumna chitinilytica</name>
    <dbReference type="NCBI Taxonomy" id="1727145"/>
    <lineage>
        <taxon>Bacteria</taxon>
        <taxon>Bacillati</taxon>
        <taxon>Bacillota</taxon>
        <taxon>Clostridia</taxon>
        <taxon>Lachnospirales</taxon>
        <taxon>Lachnospiraceae</taxon>
        <taxon>Anaerocolumna</taxon>
    </lineage>
</organism>
<dbReference type="EMBL" id="AP023368">
    <property type="protein sequence ID" value="BCJ98409.1"/>
    <property type="molecule type" value="Genomic_DNA"/>
</dbReference>
<evidence type="ECO:0000313" key="4">
    <source>
        <dbReference type="Proteomes" id="UP000515703"/>
    </source>
</evidence>
<dbReference type="SUPFAM" id="SSF143011">
    <property type="entry name" value="RelE-like"/>
    <property type="match status" value="1"/>
</dbReference>
<evidence type="ECO:0000256" key="2">
    <source>
        <dbReference type="ARBA" id="ARBA00022649"/>
    </source>
</evidence>
<dbReference type="InterPro" id="IPR051803">
    <property type="entry name" value="TA_system_RelE-like_toxin"/>
</dbReference>
<dbReference type="InterPro" id="IPR035093">
    <property type="entry name" value="RelE/ParE_toxin_dom_sf"/>
</dbReference>
<protein>
    <recommendedName>
        <fullName evidence="5">Type II toxin-antitoxin system RelE/ParE family toxin</fullName>
    </recommendedName>
</protein>
<name>A0A7I8DIZ9_9FIRM</name>
<dbReference type="InterPro" id="IPR007712">
    <property type="entry name" value="RelE/ParE_toxin"/>
</dbReference>
<sequence>MQLEWSKDAVEDLDTIWEYIAEDNMDRAFSFIEELRAEARKLPDNPMMGKKIPELNDETYREWFYKEYTLVYQVTEKSVIIHEVYNQKKYFIRSINRYDDKSI</sequence>
<accession>A0A7I8DIZ9</accession>
<reference evidence="3 4" key="2">
    <citation type="submission" date="2020-08" db="EMBL/GenBank/DDBJ databases">
        <authorList>
            <person name="Ueki A."/>
            <person name="Tonouchi A."/>
        </authorList>
    </citation>
    <scope>NUCLEOTIDE SEQUENCE [LARGE SCALE GENOMIC DNA]</scope>
    <source>
        <strain evidence="3 4">CTTW</strain>
    </source>
</reference>
<reference evidence="3 4" key="1">
    <citation type="submission" date="2020-08" db="EMBL/GenBank/DDBJ databases">
        <title>Draft genome sequencing of an Anaerocolumna strain isolated from anoxic soil subjected to BSD treatment.</title>
        <authorList>
            <person name="Uek A."/>
            <person name="Tonouchi A."/>
        </authorList>
    </citation>
    <scope>NUCLEOTIDE SEQUENCE [LARGE SCALE GENOMIC DNA]</scope>
    <source>
        <strain evidence="3 4">CTTW</strain>
    </source>
</reference>
<dbReference type="Pfam" id="PF05016">
    <property type="entry name" value="ParE_toxin"/>
    <property type="match status" value="1"/>
</dbReference>
<comment type="similarity">
    <text evidence="1">Belongs to the RelE toxin family.</text>
</comment>
<evidence type="ECO:0008006" key="5">
    <source>
        <dbReference type="Google" id="ProtNLM"/>
    </source>
</evidence>
<gene>
    <name evidence="3" type="ORF">bsdcttw_14500</name>
</gene>
<dbReference type="NCBIfam" id="TIGR02385">
    <property type="entry name" value="RelE_StbE"/>
    <property type="match status" value="1"/>
</dbReference>
<dbReference type="PANTHER" id="PTHR33755">
    <property type="entry name" value="TOXIN PARE1-RELATED"/>
    <property type="match status" value="1"/>
</dbReference>
<proteinExistence type="inferred from homology"/>
<dbReference type="RefSeq" id="WP_185258738.1">
    <property type="nucleotide sequence ID" value="NZ_AP023368.1"/>
</dbReference>